<keyword evidence="1" id="KW-0472">Membrane</keyword>
<evidence type="ECO:0000313" key="3">
    <source>
        <dbReference type="EMBL" id="HEB97158.1"/>
    </source>
</evidence>
<dbReference type="InterPro" id="IPR029044">
    <property type="entry name" value="Nucleotide-diphossugar_trans"/>
</dbReference>
<feature type="transmembrane region" description="Helical" evidence="1">
    <location>
        <begin position="250"/>
        <end position="272"/>
    </location>
</feature>
<evidence type="ECO:0000313" key="4">
    <source>
        <dbReference type="Proteomes" id="UP000886251"/>
    </source>
</evidence>
<comment type="caution">
    <text evidence="3">The sequence shown here is derived from an EMBL/GenBank/DDBJ whole genome shotgun (WGS) entry which is preliminary data.</text>
</comment>
<dbReference type="GO" id="GO:0006487">
    <property type="term" value="P:protein N-linked glycosylation"/>
    <property type="evidence" value="ECO:0007669"/>
    <property type="project" value="TreeGrafter"/>
</dbReference>
<gene>
    <name evidence="3" type="ORF">ENI96_12115</name>
</gene>
<dbReference type="CDD" id="cd04179">
    <property type="entry name" value="DPM_DPG-synthase_like"/>
    <property type="match status" value="1"/>
</dbReference>
<evidence type="ECO:0000259" key="2">
    <source>
        <dbReference type="Pfam" id="PF00535"/>
    </source>
</evidence>
<protein>
    <submittedName>
        <fullName evidence="3">Glycosyltransferase family 2 protein</fullName>
    </submittedName>
</protein>
<dbReference type="Proteomes" id="UP000886251">
    <property type="component" value="Unassembled WGS sequence"/>
</dbReference>
<dbReference type="EMBL" id="DRKP01000147">
    <property type="protein sequence ID" value="HEB97158.1"/>
    <property type="molecule type" value="Genomic_DNA"/>
</dbReference>
<name>A0A831W6D6_9GAMM</name>
<dbReference type="SUPFAM" id="SSF53448">
    <property type="entry name" value="Nucleotide-diphospho-sugar transferases"/>
    <property type="match status" value="1"/>
</dbReference>
<accession>A0A831W6D6</accession>
<dbReference type="Pfam" id="PF00535">
    <property type="entry name" value="Glycos_transf_2"/>
    <property type="match status" value="1"/>
</dbReference>
<sequence length="334" mass="37937">MYRDHSVAVVVPAYNEEHQIGKVIDTMPDLVDWIVIVDDRSRDRTAAVVGEYAQKESRVVLLRHEVNQGVGGAIATGYMWARDHDCAIAVVMAGDAQMDPADLPALLDPIVDDVADYSKGNRLVTGEAFKKIPRIRFFGNSALSLLTKIASGYWHVADSQTGYTAINSAALKAIDWTRMYKRYGQPNDLLVKLNVYGFRVIDVPIRPVYDVGEKSGINIKKAIFTIGSLLVRLFFWRLKEKYIIRSFHPLVFFYAFGMFMFAISIVFFFRTLVLWVAQGSIPEISFLVWLFSFAISFNAISFAMWFDYDENKHLNPPMRHRDVQRSLTGRQGGD</sequence>
<dbReference type="PANTHER" id="PTHR10859:SF105">
    <property type="entry name" value="DOLICHYL-PHOSPHATE BETA-D-MANNOSYLTRANSFERASE"/>
    <property type="match status" value="1"/>
</dbReference>
<feature type="transmembrane region" description="Helical" evidence="1">
    <location>
        <begin position="284"/>
        <end position="306"/>
    </location>
</feature>
<organism evidence="3 4">
    <name type="scientific">Sedimenticola thiotaurini</name>
    <dbReference type="NCBI Taxonomy" id="1543721"/>
    <lineage>
        <taxon>Bacteria</taxon>
        <taxon>Pseudomonadati</taxon>
        <taxon>Pseudomonadota</taxon>
        <taxon>Gammaproteobacteria</taxon>
        <taxon>Chromatiales</taxon>
        <taxon>Sedimenticolaceae</taxon>
        <taxon>Sedimenticola</taxon>
    </lineage>
</organism>
<evidence type="ECO:0000256" key="1">
    <source>
        <dbReference type="SAM" id="Phobius"/>
    </source>
</evidence>
<reference evidence="3" key="1">
    <citation type="journal article" date="2020" name="mSystems">
        <title>Genome- and Community-Level Interaction Insights into Carbon Utilization and Element Cycling Functions of Hydrothermarchaeota in Hydrothermal Sediment.</title>
        <authorList>
            <person name="Zhou Z."/>
            <person name="Liu Y."/>
            <person name="Xu W."/>
            <person name="Pan J."/>
            <person name="Luo Z.H."/>
            <person name="Li M."/>
        </authorList>
    </citation>
    <scope>NUCLEOTIDE SEQUENCE [LARGE SCALE GENOMIC DNA]</scope>
    <source>
        <strain evidence="3">HyVt-443</strain>
    </source>
</reference>
<dbReference type="InterPro" id="IPR001173">
    <property type="entry name" value="Glyco_trans_2-like"/>
</dbReference>
<keyword evidence="1" id="KW-0812">Transmembrane</keyword>
<dbReference type="Gene3D" id="3.90.550.10">
    <property type="entry name" value="Spore Coat Polysaccharide Biosynthesis Protein SpsA, Chain A"/>
    <property type="match status" value="1"/>
</dbReference>
<dbReference type="AlphaFoldDB" id="A0A831W6D6"/>
<keyword evidence="1" id="KW-1133">Transmembrane helix</keyword>
<proteinExistence type="predicted"/>
<feature type="domain" description="Glycosyltransferase 2-like" evidence="2">
    <location>
        <begin position="9"/>
        <end position="173"/>
    </location>
</feature>
<dbReference type="PANTHER" id="PTHR10859">
    <property type="entry name" value="GLYCOSYL TRANSFERASE"/>
    <property type="match status" value="1"/>
</dbReference>